<dbReference type="PANTHER" id="PTHR23081">
    <property type="entry name" value="RNA POLYMERASE II CTD PHOSPHATASE"/>
    <property type="match status" value="1"/>
</dbReference>
<dbReference type="PANTHER" id="PTHR23081:SF21">
    <property type="entry name" value="RNA POLYMERASE II C-TERMINAL DOMAIN PHOSPHATASE-LIKE-RELATED"/>
    <property type="match status" value="1"/>
</dbReference>
<gene>
    <name evidence="8" type="ORF">ISN45_Aa03g016280</name>
</gene>
<evidence type="ECO:0000313" key="9">
    <source>
        <dbReference type="Proteomes" id="UP000694240"/>
    </source>
</evidence>
<evidence type="ECO:0000313" key="8">
    <source>
        <dbReference type="EMBL" id="KAG7577339.1"/>
    </source>
</evidence>
<accession>A0A8T2AUN0</accession>
<dbReference type="InterPro" id="IPR004274">
    <property type="entry name" value="FCP1_dom"/>
</dbReference>
<name>A0A8T2AUN0_9BRAS</name>
<keyword evidence="3" id="KW-0378">Hydrolase</keyword>
<dbReference type="AlphaFoldDB" id="A0A8T2AUN0"/>
<organism evidence="8 9">
    <name type="scientific">Arabidopsis thaliana x Arabidopsis arenosa</name>
    <dbReference type="NCBI Taxonomy" id="1240361"/>
    <lineage>
        <taxon>Eukaryota</taxon>
        <taxon>Viridiplantae</taxon>
        <taxon>Streptophyta</taxon>
        <taxon>Embryophyta</taxon>
        <taxon>Tracheophyta</taxon>
        <taxon>Spermatophyta</taxon>
        <taxon>Magnoliopsida</taxon>
        <taxon>eudicotyledons</taxon>
        <taxon>Gunneridae</taxon>
        <taxon>Pentapetalae</taxon>
        <taxon>rosids</taxon>
        <taxon>malvids</taxon>
        <taxon>Brassicales</taxon>
        <taxon>Brassicaceae</taxon>
        <taxon>Camelineae</taxon>
        <taxon>Arabidopsis</taxon>
    </lineage>
</organism>
<evidence type="ECO:0000256" key="2">
    <source>
        <dbReference type="ARBA" id="ARBA00013081"/>
    </source>
</evidence>
<feature type="domain" description="FCP1 homology" evidence="7">
    <location>
        <begin position="96"/>
        <end position="237"/>
    </location>
</feature>
<dbReference type="EC" id="3.1.3.16" evidence="2"/>
<dbReference type="Proteomes" id="UP000694240">
    <property type="component" value="Chromosome 8"/>
</dbReference>
<dbReference type="Pfam" id="PF03031">
    <property type="entry name" value="NIF"/>
    <property type="match status" value="2"/>
</dbReference>
<keyword evidence="9" id="KW-1185">Reference proteome</keyword>
<keyword evidence="4" id="KW-0539">Nucleus</keyword>
<comment type="subcellular location">
    <subcellularLocation>
        <location evidence="1">Nucleus</location>
    </subcellularLocation>
</comment>
<protein>
    <recommendedName>
        <fullName evidence="2">protein-serine/threonine phosphatase</fullName>
        <ecNumber evidence="2">3.1.3.16</ecNumber>
    </recommendedName>
</protein>
<proteinExistence type="predicted"/>
<dbReference type="GO" id="GO:0005634">
    <property type="term" value="C:nucleus"/>
    <property type="evidence" value="ECO:0007669"/>
    <property type="project" value="UniProtKB-SubCell"/>
</dbReference>
<dbReference type="InterPro" id="IPR039189">
    <property type="entry name" value="Fcp1"/>
</dbReference>
<evidence type="ECO:0000256" key="5">
    <source>
        <dbReference type="ARBA" id="ARBA00047761"/>
    </source>
</evidence>
<dbReference type="PROSITE" id="PS50969">
    <property type="entry name" value="FCP1"/>
    <property type="match status" value="2"/>
</dbReference>
<dbReference type="GO" id="GO:0008420">
    <property type="term" value="F:RNA polymerase II CTD heptapeptide repeat phosphatase activity"/>
    <property type="evidence" value="ECO:0007669"/>
    <property type="project" value="InterPro"/>
</dbReference>
<reference evidence="8 9" key="1">
    <citation type="submission" date="2020-12" db="EMBL/GenBank/DDBJ databases">
        <title>Concerted genomic and epigenomic changes stabilize Arabidopsis allopolyploids.</title>
        <authorList>
            <person name="Chen Z."/>
        </authorList>
    </citation>
    <scope>NUCLEOTIDE SEQUENCE [LARGE SCALE GENOMIC DNA]</scope>
    <source>
        <strain evidence="8">Allo738</strain>
        <tissue evidence="8">Leaf</tissue>
    </source>
</reference>
<evidence type="ECO:0000256" key="4">
    <source>
        <dbReference type="ARBA" id="ARBA00023242"/>
    </source>
</evidence>
<sequence>MSVPPPCPCCVHWIVHNGFCCECKSAVDWYKGRLKNCTRIKDPNCDHSMSYRGYCSRCCRKVDESNGEFFNYISQGQHFSYKYIASIKRQRFGIGYGQRKLHLVVDLQHVLLDSNGVLVKLRPFAREFLREVNELFTIYAYTKSDPKQSRSFIKLLDPLKIFFPSRFITIADEKRKKKSLEFVLADERGVVILDCKSETWEKDDERNLLLIKSYNCFKEMEYQQGFITKFINFFNKSSPAEKGNEKKEEEEEDDDDGVLVDALNSLKTLHQRFFHGQYKDSHVSKNALEKKKLHLVLSLYGTFFDSQAFTCLSNKEKYLKGKVNSRNDLWQTRIRRHDVLIKLRPFVHEFLREANKLFILHVTTLCIPEYADFVLKLLDPHQLYFGNRIISPSKHVMWEKTLDQVLVGEREVIILDDRYDVWSPENRSNLLQITTYSYFKATKKRNRIDGGMIQNLFKYFLKIFSRDDDNLLSDSNSYSEERKDESVDDGALANALRFLFKVHQEFFNHHYSENDIYKRDVRVFLHS</sequence>
<evidence type="ECO:0000256" key="1">
    <source>
        <dbReference type="ARBA" id="ARBA00004123"/>
    </source>
</evidence>
<evidence type="ECO:0000256" key="3">
    <source>
        <dbReference type="ARBA" id="ARBA00022801"/>
    </source>
</evidence>
<dbReference type="EMBL" id="JAEFBK010000008">
    <property type="protein sequence ID" value="KAG7577339.1"/>
    <property type="molecule type" value="Genomic_DNA"/>
</dbReference>
<evidence type="ECO:0000256" key="6">
    <source>
        <dbReference type="ARBA" id="ARBA00048336"/>
    </source>
</evidence>
<comment type="catalytic activity">
    <reaction evidence="6">
        <text>O-phospho-L-threonyl-[protein] + H2O = L-threonyl-[protein] + phosphate</text>
        <dbReference type="Rhea" id="RHEA:47004"/>
        <dbReference type="Rhea" id="RHEA-COMP:11060"/>
        <dbReference type="Rhea" id="RHEA-COMP:11605"/>
        <dbReference type="ChEBI" id="CHEBI:15377"/>
        <dbReference type="ChEBI" id="CHEBI:30013"/>
        <dbReference type="ChEBI" id="CHEBI:43474"/>
        <dbReference type="ChEBI" id="CHEBI:61977"/>
        <dbReference type="EC" id="3.1.3.16"/>
    </reaction>
</comment>
<comment type="catalytic activity">
    <reaction evidence="5">
        <text>O-phospho-L-seryl-[protein] + H2O = L-seryl-[protein] + phosphate</text>
        <dbReference type="Rhea" id="RHEA:20629"/>
        <dbReference type="Rhea" id="RHEA-COMP:9863"/>
        <dbReference type="Rhea" id="RHEA-COMP:11604"/>
        <dbReference type="ChEBI" id="CHEBI:15377"/>
        <dbReference type="ChEBI" id="CHEBI:29999"/>
        <dbReference type="ChEBI" id="CHEBI:43474"/>
        <dbReference type="ChEBI" id="CHEBI:83421"/>
        <dbReference type="EC" id="3.1.3.16"/>
    </reaction>
</comment>
<dbReference type="SMART" id="SM00577">
    <property type="entry name" value="CPDc"/>
    <property type="match status" value="2"/>
</dbReference>
<feature type="domain" description="FCP1 homology" evidence="7">
    <location>
        <begin position="288"/>
        <end position="463"/>
    </location>
</feature>
<evidence type="ECO:0000259" key="7">
    <source>
        <dbReference type="PROSITE" id="PS50969"/>
    </source>
</evidence>
<comment type="caution">
    <text evidence="8">The sequence shown here is derived from an EMBL/GenBank/DDBJ whole genome shotgun (WGS) entry which is preliminary data.</text>
</comment>